<dbReference type="Proteomes" id="UP000178735">
    <property type="component" value="Unassembled WGS sequence"/>
</dbReference>
<dbReference type="AlphaFoldDB" id="A0A1F7WLA6"/>
<dbReference type="EMBL" id="MGFH01000160">
    <property type="protein sequence ID" value="OGM03616.1"/>
    <property type="molecule type" value="Genomic_DNA"/>
</dbReference>
<dbReference type="STRING" id="1817813.A2008_06645"/>
<organism evidence="2 3">
    <name type="scientific">Candidatus Wallbacteria bacterium GWC2_49_35</name>
    <dbReference type="NCBI Taxonomy" id="1817813"/>
    <lineage>
        <taxon>Bacteria</taxon>
        <taxon>Candidatus Walliibacteriota</taxon>
    </lineage>
</organism>
<feature type="signal peptide" evidence="1">
    <location>
        <begin position="1"/>
        <end position="33"/>
    </location>
</feature>
<evidence type="ECO:0000313" key="2">
    <source>
        <dbReference type="EMBL" id="OGM03616.1"/>
    </source>
</evidence>
<dbReference type="Gene3D" id="2.130.10.10">
    <property type="entry name" value="YVTN repeat-like/Quinoprotein amine dehydrogenase"/>
    <property type="match status" value="2"/>
</dbReference>
<dbReference type="SUPFAM" id="SSF63829">
    <property type="entry name" value="Calcium-dependent phosphotriesterase"/>
    <property type="match status" value="2"/>
</dbReference>
<evidence type="ECO:0000256" key="1">
    <source>
        <dbReference type="SAM" id="SignalP"/>
    </source>
</evidence>
<proteinExistence type="predicted"/>
<gene>
    <name evidence="2" type="ORF">A2008_06645</name>
</gene>
<accession>A0A1F7WLA6</accession>
<keyword evidence="1" id="KW-0732">Signal</keyword>
<feature type="chain" id="PRO_5009533479" evidence="1">
    <location>
        <begin position="34"/>
        <end position="353"/>
    </location>
</feature>
<dbReference type="InterPro" id="IPR015943">
    <property type="entry name" value="WD40/YVTN_repeat-like_dom_sf"/>
</dbReference>
<dbReference type="PROSITE" id="PS51257">
    <property type="entry name" value="PROKAR_LIPOPROTEIN"/>
    <property type="match status" value="1"/>
</dbReference>
<reference evidence="2 3" key="1">
    <citation type="journal article" date="2016" name="Nat. Commun.">
        <title>Thousands of microbial genomes shed light on interconnected biogeochemical processes in an aquifer system.</title>
        <authorList>
            <person name="Anantharaman K."/>
            <person name="Brown C.T."/>
            <person name="Hug L.A."/>
            <person name="Sharon I."/>
            <person name="Castelle C.J."/>
            <person name="Probst A.J."/>
            <person name="Thomas B.C."/>
            <person name="Singh A."/>
            <person name="Wilkins M.J."/>
            <person name="Karaoz U."/>
            <person name="Brodie E.L."/>
            <person name="Williams K.H."/>
            <person name="Hubbard S.S."/>
            <person name="Banfield J.F."/>
        </authorList>
    </citation>
    <scope>NUCLEOTIDE SEQUENCE [LARGE SCALE GENOMIC DNA]</scope>
</reference>
<comment type="caution">
    <text evidence="2">The sequence shown here is derived from an EMBL/GenBank/DDBJ whole genome shotgun (WGS) entry which is preliminary data.</text>
</comment>
<sequence length="353" mass="38243">MKKNRYAIIKTALLSISLAAFILSACAVSASFAASSLAGFSSDTNDYSFEFYDSDNGLINQHITSLAPDNKGSIYTGTWGGIMKFDGSIFAKIEGAGGRVEGVAPQFVSALFYDAKTDTLWIGSMFNKNAGLFKYHNGHFTRYSMIDGMPSDNVSAVCAGGGKIYAGTWGGGIAVFDGTKFEVLNRKNGLSDNYITSLAYSEKTSALWAASKFSGANLIKDGRVTVMDDHTSSLVNNYVHKLVLDDAENMVYFGTSGGVSKFNGAAWQNVITGPDTIGDNFIKDIFICKPKSFDRSIVYYITANDVSVSFDNAYYNIVIKKLSGRDLELNAVAADENYIYLATDRGLCKIGRR</sequence>
<evidence type="ECO:0000313" key="3">
    <source>
        <dbReference type="Proteomes" id="UP000178735"/>
    </source>
</evidence>
<protein>
    <submittedName>
        <fullName evidence="2">Uncharacterized protein</fullName>
    </submittedName>
</protein>
<name>A0A1F7WLA6_9BACT</name>